<accession>A0A0E9X1K2</accession>
<dbReference type="EMBL" id="GBXM01012827">
    <property type="protein sequence ID" value="JAH95750.1"/>
    <property type="molecule type" value="Transcribed_RNA"/>
</dbReference>
<reference evidence="1" key="1">
    <citation type="submission" date="2014-11" db="EMBL/GenBank/DDBJ databases">
        <authorList>
            <person name="Amaro Gonzalez C."/>
        </authorList>
    </citation>
    <scope>NUCLEOTIDE SEQUENCE</scope>
</reference>
<reference evidence="1" key="2">
    <citation type="journal article" date="2015" name="Fish Shellfish Immunol.">
        <title>Early steps in the European eel (Anguilla anguilla)-Vibrio vulnificus interaction in the gills: Role of the RtxA13 toxin.</title>
        <authorList>
            <person name="Callol A."/>
            <person name="Pajuelo D."/>
            <person name="Ebbesson L."/>
            <person name="Teles M."/>
            <person name="MacKenzie S."/>
            <person name="Amaro C."/>
        </authorList>
    </citation>
    <scope>NUCLEOTIDE SEQUENCE</scope>
</reference>
<protein>
    <submittedName>
        <fullName evidence="1">Uncharacterized protein</fullName>
    </submittedName>
</protein>
<proteinExistence type="predicted"/>
<name>A0A0E9X1K2_ANGAN</name>
<dbReference type="AlphaFoldDB" id="A0A0E9X1K2"/>
<evidence type="ECO:0000313" key="1">
    <source>
        <dbReference type="EMBL" id="JAH95750.1"/>
    </source>
</evidence>
<organism evidence="1">
    <name type="scientific">Anguilla anguilla</name>
    <name type="common">European freshwater eel</name>
    <name type="synonym">Muraena anguilla</name>
    <dbReference type="NCBI Taxonomy" id="7936"/>
    <lineage>
        <taxon>Eukaryota</taxon>
        <taxon>Metazoa</taxon>
        <taxon>Chordata</taxon>
        <taxon>Craniata</taxon>
        <taxon>Vertebrata</taxon>
        <taxon>Euteleostomi</taxon>
        <taxon>Actinopterygii</taxon>
        <taxon>Neopterygii</taxon>
        <taxon>Teleostei</taxon>
        <taxon>Anguilliformes</taxon>
        <taxon>Anguillidae</taxon>
        <taxon>Anguilla</taxon>
    </lineage>
</organism>
<sequence length="89" mass="10280">MNLHVLKVNEKQNVRARTHSHTHTHAHPTHQHTKAQTSAVLELYLNRTGLNGKEFSHHRERHLQYTVYVQTKLTILQPSTVASNTITKL</sequence>